<dbReference type="SUPFAM" id="SSF55469">
    <property type="entry name" value="FMN-dependent nitroreductase-like"/>
    <property type="match status" value="1"/>
</dbReference>
<dbReference type="RefSeq" id="WP_317225254.1">
    <property type="nucleotide sequence ID" value="NZ_JAWJEJ010000001.1"/>
</dbReference>
<reference evidence="1 2" key="1">
    <citation type="submission" date="2023-10" db="EMBL/GenBank/DDBJ databases">
        <title>Sphingomonas sp. HF-S4 16S ribosomal RNA gene Genome sequencing and assembly.</title>
        <authorList>
            <person name="Lee H."/>
        </authorList>
    </citation>
    <scope>NUCLEOTIDE SEQUENCE [LARGE SCALE GENOMIC DNA]</scope>
    <source>
        <strain evidence="1 2">HF-S4</strain>
    </source>
</reference>
<dbReference type="EMBL" id="JAWJEJ010000001">
    <property type="protein sequence ID" value="MDV3456054.1"/>
    <property type="molecule type" value="Genomic_DNA"/>
</dbReference>
<protein>
    <recommendedName>
        <fullName evidence="3">Nitroreductase domain-containing protein</fullName>
    </recommendedName>
</protein>
<keyword evidence="2" id="KW-1185">Reference proteome</keyword>
<dbReference type="InterPro" id="IPR000415">
    <property type="entry name" value="Nitroreductase-like"/>
</dbReference>
<name>A0ABU3Y3U8_9SPHN</name>
<dbReference type="Proteomes" id="UP001273531">
    <property type="component" value="Unassembled WGS sequence"/>
</dbReference>
<evidence type="ECO:0000313" key="2">
    <source>
        <dbReference type="Proteomes" id="UP001273531"/>
    </source>
</evidence>
<proteinExistence type="predicted"/>
<sequence length="412" mass="44323">MRDHLLGTTHRKDALRGELWDRLRGQLYARPAETSPAPRPAFRTVATAGPDLEATPSLSSLLRHALGILRWEPLNPNAEHRAHASPGSRFTVDAMLSVRGAGETVTYRYMPRDHALVRVLDRQRPVSEGSVAITLSCDLARCATPYGELAYCLGVLELGSVLAQLALVAGSLGLPLDRVILDGEGPRVTAMLGAPEIAIWLRDAADHPRTVLTQDYPPLALGEMPLLAATLRTHFPAMTVEHLTACWPANAPCTLFDATRRRSSGLRLDGGASATPDSTRLARWRDLATATVESFAGLERHSVCVDILMPPDAQARAWGYAAPPGAAVVTLSADLDHYLRRFGDGAVFHMHLAVGIASQAIALASAAMGFACRPMRSFDHAAADAMLPIEHWSVLQLVVWQDAAVNPGFATA</sequence>
<dbReference type="Gene3D" id="3.40.109.10">
    <property type="entry name" value="NADH Oxidase"/>
    <property type="match status" value="2"/>
</dbReference>
<comment type="caution">
    <text evidence="1">The sequence shown here is derived from an EMBL/GenBank/DDBJ whole genome shotgun (WGS) entry which is preliminary data.</text>
</comment>
<organism evidence="1 2">
    <name type="scientific">Sphingomonas agrestis</name>
    <dbReference type="NCBI Taxonomy" id="3080540"/>
    <lineage>
        <taxon>Bacteria</taxon>
        <taxon>Pseudomonadati</taxon>
        <taxon>Pseudomonadota</taxon>
        <taxon>Alphaproteobacteria</taxon>
        <taxon>Sphingomonadales</taxon>
        <taxon>Sphingomonadaceae</taxon>
        <taxon>Sphingomonas</taxon>
    </lineage>
</organism>
<gene>
    <name evidence="1" type="ORF">RZN05_03600</name>
</gene>
<evidence type="ECO:0008006" key="3">
    <source>
        <dbReference type="Google" id="ProtNLM"/>
    </source>
</evidence>
<evidence type="ECO:0000313" key="1">
    <source>
        <dbReference type="EMBL" id="MDV3456054.1"/>
    </source>
</evidence>
<accession>A0ABU3Y3U8</accession>